<dbReference type="Proteomes" id="UP000215914">
    <property type="component" value="Unassembled WGS sequence"/>
</dbReference>
<dbReference type="AlphaFoldDB" id="A0A9K3HD08"/>
<accession>A0A9K3HD08</accession>
<evidence type="ECO:0000313" key="2">
    <source>
        <dbReference type="Proteomes" id="UP000215914"/>
    </source>
</evidence>
<dbReference type="Gramene" id="mRNA:HanXRQr2_Chr13g0594981">
    <property type="protein sequence ID" value="CDS:HanXRQr2_Chr13g0594981.1"/>
    <property type="gene ID" value="HanXRQr2_Chr13g0594981"/>
</dbReference>
<gene>
    <name evidence="1" type="ORF">HanXRQr2_Chr13g0594981</name>
</gene>
<dbReference type="EMBL" id="MNCJ02000328">
    <property type="protein sequence ID" value="KAF5773979.1"/>
    <property type="molecule type" value="Genomic_DNA"/>
</dbReference>
<reference evidence="1" key="2">
    <citation type="submission" date="2020-06" db="EMBL/GenBank/DDBJ databases">
        <title>Helianthus annuus Genome sequencing and assembly Release 2.</title>
        <authorList>
            <person name="Gouzy J."/>
            <person name="Langlade N."/>
            <person name="Munos S."/>
        </authorList>
    </citation>
    <scope>NUCLEOTIDE SEQUENCE</scope>
    <source>
        <tissue evidence="1">Leaves</tissue>
    </source>
</reference>
<proteinExistence type="predicted"/>
<reference evidence="1" key="1">
    <citation type="journal article" date="2017" name="Nature">
        <title>The sunflower genome provides insights into oil metabolism, flowering and Asterid evolution.</title>
        <authorList>
            <person name="Badouin H."/>
            <person name="Gouzy J."/>
            <person name="Grassa C.J."/>
            <person name="Murat F."/>
            <person name="Staton S.E."/>
            <person name="Cottret L."/>
            <person name="Lelandais-Briere C."/>
            <person name="Owens G.L."/>
            <person name="Carrere S."/>
            <person name="Mayjonade B."/>
            <person name="Legrand L."/>
            <person name="Gill N."/>
            <person name="Kane N.C."/>
            <person name="Bowers J.E."/>
            <person name="Hubner S."/>
            <person name="Bellec A."/>
            <person name="Berard A."/>
            <person name="Berges H."/>
            <person name="Blanchet N."/>
            <person name="Boniface M.C."/>
            <person name="Brunel D."/>
            <person name="Catrice O."/>
            <person name="Chaidir N."/>
            <person name="Claudel C."/>
            <person name="Donnadieu C."/>
            <person name="Faraut T."/>
            <person name="Fievet G."/>
            <person name="Helmstetter N."/>
            <person name="King M."/>
            <person name="Knapp S.J."/>
            <person name="Lai Z."/>
            <person name="Le Paslier M.C."/>
            <person name="Lippi Y."/>
            <person name="Lorenzon L."/>
            <person name="Mandel J.R."/>
            <person name="Marage G."/>
            <person name="Marchand G."/>
            <person name="Marquand E."/>
            <person name="Bret-Mestries E."/>
            <person name="Morien E."/>
            <person name="Nambeesan S."/>
            <person name="Nguyen T."/>
            <person name="Pegot-Espagnet P."/>
            <person name="Pouilly N."/>
            <person name="Raftis F."/>
            <person name="Sallet E."/>
            <person name="Schiex T."/>
            <person name="Thomas J."/>
            <person name="Vandecasteele C."/>
            <person name="Vares D."/>
            <person name="Vear F."/>
            <person name="Vautrin S."/>
            <person name="Crespi M."/>
            <person name="Mangin B."/>
            <person name="Burke J.M."/>
            <person name="Salse J."/>
            <person name="Munos S."/>
            <person name="Vincourt P."/>
            <person name="Rieseberg L.H."/>
            <person name="Langlade N.B."/>
        </authorList>
    </citation>
    <scope>NUCLEOTIDE SEQUENCE</scope>
    <source>
        <tissue evidence="1">Leaves</tissue>
    </source>
</reference>
<name>A0A9K3HD08_HELAN</name>
<protein>
    <submittedName>
        <fullName evidence="1">Uncharacterized protein</fullName>
    </submittedName>
</protein>
<sequence>MKALKKSVRFQVTYDCHLPVVFPPLQNLSSTLVRQAFEQLSTSSFHFLPSHPLCHTTLCFELLPPLQSASPNASVPHQHSSTR</sequence>
<comment type="caution">
    <text evidence="1">The sequence shown here is derived from an EMBL/GenBank/DDBJ whole genome shotgun (WGS) entry which is preliminary data.</text>
</comment>
<keyword evidence="2" id="KW-1185">Reference proteome</keyword>
<evidence type="ECO:0000313" key="1">
    <source>
        <dbReference type="EMBL" id="KAF5773979.1"/>
    </source>
</evidence>
<organism evidence="1 2">
    <name type="scientific">Helianthus annuus</name>
    <name type="common">Common sunflower</name>
    <dbReference type="NCBI Taxonomy" id="4232"/>
    <lineage>
        <taxon>Eukaryota</taxon>
        <taxon>Viridiplantae</taxon>
        <taxon>Streptophyta</taxon>
        <taxon>Embryophyta</taxon>
        <taxon>Tracheophyta</taxon>
        <taxon>Spermatophyta</taxon>
        <taxon>Magnoliopsida</taxon>
        <taxon>eudicotyledons</taxon>
        <taxon>Gunneridae</taxon>
        <taxon>Pentapetalae</taxon>
        <taxon>asterids</taxon>
        <taxon>campanulids</taxon>
        <taxon>Asterales</taxon>
        <taxon>Asteraceae</taxon>
        <taxon>Asteroideae</taxon>
        <taxon>Heliantheae alliance</taxon>
        <taxon>Heliantheae</taxon>
        <taxon>Helianthus</taxon>
    </lineage>
</organism>